<reference evidence="1 2" key="1">
    <citation type="journal article" date="2012" name="Int. J. Syst. Evol. Microbiol.">
        <title>Vibrio caribbeanicus sp. nov., isolated from the marine sponge Scleritoderma cyanea.</title>
        <authorList>
            <person name="Hoffmann M."/>
            <person name="Monday S.R."/>
            <person name="Allard M.W."/>
            <person name="Strain E.A."/>
            <person name="Whittaker P."/>
            <person name="Naum M."/>
            <person name="McCarthy P.J."/>
            <person name="Lopez J.V."/>
            <person name="Fischer M."/>
            <person name="Brown E.W."/>
        </authorList>
    </citation>
    <scope>NUCLEOTIDE SEQUENCE [LARGE SCALE GENOMIC DNA]</scope>
    <source>
        <strain evidence="1 2">LMG 20546</strain>
    </source>
</reference>
<organism evidence="1 2">
    <name type="scientific">Vibrio brasiliensis LMG 20546</name>
    <dbReference type="NCBI Taxonomy" id="945543"/>
    <lineage>
        <taxon>Bacteria</taxon>
        <taxon>Pseudomonadati</taxon>
        <taxon>Pseudomonadota</taxon>
        <taxon>Gammaproteobacteria</taxon>
        <taxon>Vibrionales</taxon>
        <taxon>Vibrionaceae</taxon>
        <taxon>Vibrio</taxon>
        <taxon>Vibrio oreintalis group</taxon>
    </lineage>
</organism>
<protein>
    <recommendedName>
        <fullName evidence="3">Dopa 45-dioxygenase</fullName>
    </recommendedName>
</protein>
<name>E8LTT1_9VIBR</name>
<accession>E8LTT1</accession>
<keyword evidence="2" id="KW-1185">Reference proteome</keyword>
<dbReference type="eggNOG" id="COG3805">
    <property type="taxonomic scope" value="Bacteria"/>
</dbReference>
<gene>
    <name evidence="1" type="ORF">VIBR0546_16186</name>
</gene>
<dbReference type="InterPro" id="IPR023389">
    <property type="entry name" value="DOPA-like_sf"/>
</dbReference>
<dbReference type="PIRSF" id="PIRSF028139">
    <property type="entry name" value="DOPA-diox_rel_Mll2280"/>
    <property type="match status" value="1"/>
</dbReference>
<dbReference type="PANTHER" id="PTHR36423">
    <property type="entry name" value="AFR070WP"/>
    <property type="match status" value="1"/>
</dbReference>
<dbReference type="STRING" id="945543.VIBR0546_16186"/>
<comment type="caution">
    <text evidence="1">The sequence shown here is derived from an EMBL/GenBank/DDBJ whole genome shotgun (WGS) entry which is preliminary data.</text>
</comment>
<dbReference type="OrthoDB" id="572228at2"/>
<dbReference type="RefSeq" id="WP_006879236.1">
    <property type="nucleotide sequence ID" value="NZ_AEVS01000056.1"/>
</dbReference>
<dbReference type="PANTHER" id="PTHR36423:SF2">
    <property type="entry name" value="AFR070WP"/>
    <property type="match status" value="1"/>
</dbReference>
<dbReference type="EMBL" id="AEVS01000056">
    <property type="protein sequence ID" value="EGA65892.1"/>
    <property type="molecule type" value="Genomic_DNA"/>
</dbReference>
<dbReference type="InterPro" id="IPR014980">
    <property type="entry name" value="DOPA_dioxygen"/>
</dbReference>
<evidence type="ECO:0000313" key="1">
    <source>
        <dbReference type="EMBL" id="EGA65892.1"/>
    </source>
</evidence>
<proteinExistence type="predicted"/>
<sequence length="114" mass="13251">MLLIKNTHQDYHAHIYFDSSTVEFARQLRDQVKNTFELAVGRFNEKLVGPHMMWSFSITFTSNDFDTLVPWLEQQRNGHSVLVHAVTGDDFKDHTEYAYWLGSPVDINVAIFDS</sequence>
<dbReference type="Proteomes" id="UP000004371">
    <property type="component" value="Unassembled WGS sequence"/>
</dbReference>
<dbReference type="Gene3D" id="3.30.70.1240">
    <property type="entry name" value="DOPA-like domains"/>
    <property type="match status" value="1"/>
</dbReference>
<evidence type="ECO:0000313" key="2">
    <source>
        <dbReference type="Proteomes" id="UP000004371"/>
    </source>
</evidence>
<dbReference type="SUPFAM" id="SSF143410">
    <property type="entry name" value="DOPA-like"/>
    <property type="match status" value="1"/>
</dbReference>
<dbReference type="Pfam" id="PF08883">
    <property type="entry name" value="DOPA_dioxygen"/>
    <property type="match status" value="1"/>
</dbReference>
<evidence type="ECO:0008006" key="3">
    <source>
        <dbReference type="Google" id="ProtNLM"/>
    </source>
</evidence>
<dbReference type="AlphaFoldDB" id="E8LTT1"/>